<keyword evidence="4" id="KW-1185">Reference proteome</keyword>
<sequence length="156" mass="16194">MISARGFLAILTICTALSVTACGGSDDTGAEPGLSPGPSATTTSEKPPSTPTEDPTADPGQMFTADPSIVGAHPITFTSWTRVAEDRIAVHFESGVPECYGVDASVTETETTVTVELRSGTRADATDKMCVMMAVFGTLEIQLDAPLGERRVLSAV</sequence>
<feature type="region of interest" description="Disordered" evidence="1">
    <location>
        <begin position="28"/>
        <end position="66"/>
    </location>
</feature>
<name>A0ABW7TUQ5_9NOCA</name>
<evidence type="ECO:0000256" key="2">
    <source>
        <dbReference type="SAM" id="SignalP"/>
    </source>
</evidence>
<accession>A0ABW7TUQ5</accession>
<dbReference type="PROSITE" id="PS51257">
    <property type="entry name" value="PROKAR_LIPOPROTEIN"/>
    <property type="match status" value="1"/>
</dbReference>
<keyword evidence="2" id="KW-0732">Signal</keyword>
<feature type="compositionally biased region" description="Low complexity" evidence="1">
    <location>
        <begin position="38"/>
        <end position="54"/>
    </location>
</feature>
<evidence type="ECO:0008006" key="5">
    <source>
        <dbReference type="Google" id="ProtNLM"/>
    </source>
</evidence>
<organism evidence="3 4">
    <name type="scientific">Nocardia carnea</name>
    <dbReference type="NCBI Taxonomy" id="37328"/>
    <lineage>
        <taxon>Bacteria</taxon>
        <taxon>Bacillati</taxon>
        <taxon>Actinomycetota</taxon>
        <taxon>Actinomycetes</taxon>
        <taxon>Mycobacteriales</taxon>
        <taxon>Nocardiaceae</taxon>
        <taxon>Nocardia</taxon>
    </lineage>
</organism>
<comment type="caution">
    <text evidence="3">The sequence shown here is derived from an EMBL/GenBank/DDBJ whole genome shotgun (WGS) entry which is preliminary data.</text>
</comment>
<evidence type="ECO:0000256" key="1">
    <source>
        <dbReference type="SAM" id="MobiDB-lite"/>
    </source>
</evidence>
<dbReference type="GeneID" id="93507113"/>
<evidence type="ECO:0000313" key="3">
    <source>
        <dbReference type="EMBL" id="MFI1464776.1"/>
    </source>
</evidence>
<reference evidence="3 4" key="1">
    <citation type="submission" date="2024-10" db="EMBL/GenBank/DDBJ databases">
        <title>The Natural Products Discovery Center: Release of the First 8490 Sequenced Strains for Exploring Actinobacteria Biosynthetic Diversity.</title>
        <authorList>
            <person name="Kalkreuter E."/>
            <person name="Kautsar S.A."/>
            <person name="Yang D."/>
            <person name="Bader C.D."/>
            <person name="Teijaro C.N."/>
            <person name="Fluegel L."/>
            <person name="Davis C.M."/>
            <person name="Simpson J.R."/>
            <person name="Lauterbach L."/>
            <person name="Steele A.D."/>
            <person name="Gui C."/>
            <person name="Meng S."/>
            <person name="Li G."/>
            <person name="Viehrig K."/>
            <person name="Ye F."/>
            <person name="Su P."/>
            <person name="Kiefer A.F."/>
            <person name="Nichols A."/>
            <person name="Cepeda A.J."/>
            <person name="Yan W."/>
            <person name="Fan B."/>
            <person name="Jiang Y."/>
            <person name="Adhikari A."/>
            <person name="Zheng C.-J."/>
            <person name="Schuster L."/>
            <person name="Cowan T.M."/>
            <person name="Smanski M.J."/>
            <person name="Chevrette M.G."/>
            <person name="De Carvalho L.P.S."/>
            <person name="Shen B."/>
        </authorList>
    </citation>
    <scope>NUCLEOTIDE SEQUENCE [LARGE SCALE GENOMIC DNA]</scope>
    <source>
        <strain evidence="3 4">NPDC020568</strain>
    </source>
</reference>
<dbReference type="Proteomes" id="UP001611263">
    <property type="component" value="Unassembled WGS sequence"/>
</dbReference>
<feature type="chain" id="PRO_5047070942" description="Large secreted protein" evidence="2">
    <location>
        <begin position="22"/>
        <end position="156"/>
    </location>
</feature>
<dbReference type="EMBL" id="JBIRUQ010000010">
    <property type="protein sequence ID" value="MFI1464776.1"/>
    <property type="molecule type" value="Genomic_DNA"/>
</dbReference>
<dbReference type="RefSeq" id="WP_033243520.1">
    <property type="nucleotide sequence ID" value="NZ_JBIRUQ010000010.1"/>
</dbReference>
<gene>
    <name evidence="3" type="ORF">ACH4WX_29015</name>
</gene>
<protein>
    <recommendedName>
        <fullName evidence="5">Large secreted protein</fullName>
    </recommendedName>
</protein>
<proteinExistence type="predicted"/>
<feature type="signal peptide" evidence="2">
    <location>
        <begin position="1"/>
        <end position="21"/>
    </location>
</feature>
<evidence type="ECO:0000313" key="4">
    <source>
        <dbReference type="Proteomes" id="UP001611263"/>
    </source>
</evidence>